<evidence type="ECO:0000313" key="3">
    <source>
        <dbReference type="Proteomes" id="UP000015101"/>
    </source>
</evidence>
<dbReference type="KEGG" id="hro:HELRODRAFT_165450"/>
<dbReference type="Proteomes" id="UP000015101">
    <property type="component" value="Unassembled WGS sequence"/>
</dbReference>
<organism evidence="2 3">
    <name type="scientific">Helobdella robusta</name>
    <name type="common">Californian leech</name>
    <dbReference type="NCBI Taxonomy" id="6412"/>
    <lineage>
        <taxon>Eukaryota</taxon>
        <taxon>Metazoa</taxon>
        <taxon>Spiralia</taxon>
        <taxon>Lophotrochozoa</taxon>
        <taxon>Annelida</taxon>
        <taxon>Clitellata</taxon>
        <taxon>Hirudinea</taxon>
        <taxon>Rhynchobdellida</taxon>
        <taxon>Glossiphoniidae</taxon>
        <taxon>Helobdella</taxon>
    </lineage>
</organism>
<dbReference type="HOGENOM" id="CLU_2136189_0_0_1"/>
<protein>
    <submittedName>
        <fullName evidence="1 2">Uncharacterized protein</fullName>
    </submittedName>
</protein>
<reference evidence="1 3" key="2">
    <citation type="journal article" date="2013" name="Nature">
        <title>Insights into bilaterian evolution from three spiralian genomes.</title>
        <authorList>
            <person name="Simakov O."/>
            <person name="Marletaz F."/>
            <person name="Cho S.J."/>
            <person name="Edsinger-Gonzales E."/>
            <person name="Havlak P."/>
            <person name="Hellsten U."/>
            <person name="Kuo D.H."/>
            <person name="Larsson T."/>
            <person name="Lv J."/>
            <person name="Arendt D."/>
            <person name="Savage R."/>
            <person name="Osoegawa K."/>
            <person name="de Jong P."/>
            <person name="Grimwood J."/>
            <person name="Chapman J.A."/>
            <person name="Shapiro H."/>
            <person name="Aerts A."/>
            <person name="Otillar R.P."/>
            <person name="Terry A.Y."/>
            <person name="Boore J.L."/>
            <person name="Grigoriev I.V."/>
            <person name="Lindberg D.R."/>
            <person name="Seaver E.C."/>
            <person name="Weisblat D.A."/>
            <person name="Putnam N.H."/>
            <person name="Rokhsar D.S."/>
        </authorList>
    </citation>
    <scope>NUCLEOTIDE SEQUENCE</scope>
</reference>
<reference evidence="3" key="1">
    <citation type="submission" date="2012-12" db="EMBL/GenBank/DDBJ databases">
        <authorList>
            <person name="Hellsten U."/>
            <person name="Grimwood J."/>
            <person name="Chapman J.A."/>
            <person name="Shapiro H."/>
            <person name="Aerts A."/>
            <person name="Otillar R.P."/>
            <person name="Terry A.Y."/>
            <person name="Boore J.L."/>
            <person name="Simakov O."/>
            <person name="Marletaz F."/>
            <person name="Cho S.-J."/>
            <person name="Edsinger-Gonzales E."/>
            <person name="Havlak P."/>
            <person name="Kuo D.-H."/>
            <person name="Larsson T."/>
            <person name="Lv J."/>
            <person name="Arendt D."/>
            <person name="Savage R."/>
            <person name="Osoegawa K."/>
            <person name="de Jong P."/>
            <person name="Lindberg D.R."/>
            <person name="Seaver E.C."/>
            <person name="Weisblat D.A."/>
            <person name="Putnam N.H."/>
            <person name="Grigoriev I.V."/>
            <person name="Rokhsar D.S."/>
        </authorList>
    </citation>
    <scope>NUCLEOTIDE SEQUENCE</scope>
</reference>
<dbReference type="CTD" id="20201037"/>
<dbReference type="InParanoid" id="T1EWT7"/>
<dbReference type="EMBL" id="AMQM01002059">
    <property type="status" value="NOT_ANNOTATED_CDS"/>
    <property type="molecule type" value="Genomic_DNA"/>
</dbReference>
<keyword evidence="3" id="KW-1185">Reference proteome</keyword>
<accession>T1EWT7</accession>
<sequence>MTTFKLKKMTLETIDLQKARSSTLCKSCNRWQLDSYVCADEGEISALKEENEKLIENDSRMKVMHESDQLQLKDEVKSYKGRCKEYEEMKIYLNTTKQLMNEKQVYVFLSINL</sequence>
<dbReference type="EnsemblMetazoa" id="HelroT165450">
    <property type="protein sequence ID" value="HelroP165450"/>
    <property type="gene ID" value="HelroG165450"/>
</dbReference>
<dbReference type="GeneID" id="20201037"/>
<dbReference type="RefSeq" id="XP_009030274.1">
    <property type="nucleotide sequence ID" value="XM_009032026.1"/>
</dbReference>
<dbReference type="AlphaFoldDB" id="T1EWT7"/>
<evidence type="ECO:0000313" key="2">
    <source>
        <dbReference type="EnsemblMetazoa" id="HelroP165450"/>
    </source>
</evidence>
<dbReference type="EMBL" id="KB097700">
    <property type="protein sequence ID" value="ESN91419.1"/>
    <property type="molecule type" value="Genomic_DNA"/>
</dbReference>
<proteinExistence type="predicted"/>
<name>T1EWT7_HELRO</name>
<evidence type="ECO:0000313" key="1">
    <source>
        <dbReference type="EMBL" id="ESN91419.1"/>
    </source>
</evidence>
<gene>
    <name evidence="2" type="primary">20201037</name>
    <name evidence="1" type="ORF">HELRODRAFT_165450</name>
</gene>
<reference evidence="2" key="3">
    <citation type="submission" date="2015-06" db="UniProtKB">
        <authorList>
            <consortium name="EnsemblMetazoa"/>
        </authorList>
    </citation>
    <scope>IDENTIFICATION</scope>
</reference>